<comment type="caution">
    <text evidence="2">The sequence shown here is derived from an EMBL/GenBank/DDBJ whole genome shotgun (WGS) entry which is preliminary data.</text>
</comment>
<sequence length="189" mass="18824">MRSTGEGGGAGIPGTRCQIDVDGDGRFYWRLTAQNGRVVAVSATAFEDYGSCRRAFERLCAEGPAMPGGVQHSEEGSGWVWMVRDAPGTASVAVSARAYERHSTCQAAYERFRALLAELAGSGGAGGAGGGSGGGAGGAAGAAGGPGHPVAGGQGNPEGGPSNPGEGPRISKGGPRTSEESRGNYRPVT</sequence>
<reference evidence="2 3" key="1">
    <citation type="submission" date="2024-10" db="EMBL/GenBank/DDBJ databases">
        <title>The Natural Products Discovery Center: Release of the First 8490 Sequenced Strains for Exploring Actinobacteria Biosynthetic Diversity.</title>
        <authorList>
            <person name="Kalkreuter E."/>
            <person name="Kautsar S.A."/>
            <person name="Yang D."/>
            <person name="Bader C.D."/>
            <person name="Teijaro C.N."/>
            <person name="Fluegel L."/>
            <person name="Davis C.M."/>
            <person name="Simpson J.R."/>
            <person name="Lauterbach L."/>
            <person name="Steele A.D."/>
            <person name="Gui C."/>
            <person name="Meng S."/>
            <person name="Li G."/>
            <person name="Viehrig K."/>
            <person name="Ye F."/>
            <person name="Su P."/>
            <person name="Kiefer A.F."/>
            <person name="Nichols A."/>
            <person name="Cepeda A.J."/>
            <person name="Yan W."/>
            <person name="Fan B."/>
            <person name="Jiang Y."/>
            <person name="Adhikari A."/>
            <person name="Zheng C.-J."/>
            <person name="Schuster L."/>
            <person name="Cowan T.M."/>
            <person name="Smanski M.J."/>
            <person name="Chevrette M.G."/>
            <person name="De Carvalho L.P.S."/>
            <person name="Shen B."/>
        </authorList>
    </citation>
    <scope>NUCLEOTIDE SEQUENCE [LARGE SCALE GENOMIC DNA]</scope>
    <source>
        <strain evidence="2 3">NPDC020327</strain>
    </source>
</reference>
<evidence type="ECO:0000313" key="2">
    <source>
        <dbReference type="EMBL" id="MFI1965595.1"/>
    </source>
</evidence>
<accession>A0ABW7UUY9</accession>
<dbReference type="Proteomes" id="UP001611548">
    <property type="component" value="Unassembled WGS sequence"/>
</dbReference>
<name>A0ABW7UUY9_9ACTN</name>
<feature type="compositionally biased region" description="Gly residues" evidence="1">
    <location>
        <begin position="123"/>
        <end position="158"/>
    </location>
</feature>
<feature type="compositionally biased region" description="Low complexity" evidence="1">
    <location>
        <begin position="159"/>
        <end position="168"/>
    </location>
</feature>
<feature type="region of interest" description="Disordered" evidence="1">
    <location>
        <begin position="123"/>
        <end position="189"/>
    </location>
</feature>
<protein>
    <recommendedName>
        <fullName evidence="4">DUF1508 domain-containing protein</fullName>
    </recommendedName>
</protein>
<dbReference type="EMBL" id="JBIRWE010000006">
    <property type="protein sequence ID" value="MFI1965595.1"/>
    <property type="molecule type" value="Genomic_DNA"/>
</dbReference>
<keyword evidence="3" id="KW-1185">Reference proteome</keyword>
<gene>
    <name evidence="2" type="ORF">ACH429_16020</name>
</gene>
<dbReference type="RefSeq" id="WP_398718471.1">
    <property type="nucleotide sequence ID" value="NZ_JBIRWE010000006.1"/>
</dbReference>
<dbReference type="Gene3D" id="2.30.29.80">
    <property type="match status" value="1"/>
</dbReference>
<evidence type="ECO:0000313" key="3">
    <source>
        <dbReference type="Proteomes" id="UP001611548"/>
    </source>
</evidence>
<proteinExistence type="predicted"/>
<evidence type="ECO:0000256" key="1">
    <source>
        <dbReference type="SAM" id="MobiDB-lite"/>
    </source>
</evidence>
<dbReference type="InterPro" id="IPR036913">
    <property type="entry name" value="YegP-like_sf"/>
</dbReference>
<evidence type="ECO:0008006" key="4">
    <source>
        <dbReference type="Google" id="ProtNLM"/>
    </source>
</evidence>
<dbReference type="SUPFAM" id="SSF160113">
    <property type="entry name" value="YegP-like"/>
    <property type="match status" value="1"/>
</dbReference>
<organism evidence="2 3">
    <name type="scientific">Streptomyces pathocidini</name>
    <dbReference type="NCBI Taxonomy" id="1650571"/>
    <lineage>
        <taxon>Bacteria</taxon>
        <taxon>Bacillati</taxon>
        <taxon>Actinomycetota</taxon>
        <taxon>Actinomycetes</taxon>
        <taxon>Kitasatosporales</taxon>
        <taxon>Streptomycetaceae</taxon>
        <taxon>Streptomyces</taxon>
    </lineage>
</organism>